<dbReference type="Pfam" id="PF20684">
    <property type="entry name" value="Fung_rhodopsin"/>
    <property type="match status" value="1"/>
</dbReference>
<proteinExistence type="inferred from homology"/>
<sequence length="396" mass="43184">MVEDRSVEIRVVAAILFTLAAVATALRCYVRLVLVKAFGWDDAIMVLALGFFAMFSGSMVGGSLYGSGKHLDDLTDHQRTTAMKYWFLCSVAYCFSSILCKISVGIFLLRVTVSQFHRVVIYAVTALAMVFGLVFCILIIAQCTPVTHFWMRLSQTPPNGGSCIPMTVAVVGLYIFSAVSFLFDLTVGLLPIFLVRNLQMRRDLKCGVAGLLGMACIASVAVLVRMGYVETLRNPDFLCESLAGGRAGSHPLMLTPFLDATAGIEVWSNIETGLGIIAGSLATLRPLVRMIHPPLYYKHHASAPGSRTWPNSLAPRNNALPLSSLMTTEEERHQRLKENISTSTPIAMGPGMTTSSVGAEDELSDPDAIVRQEAKPSPYQINVRRDFHIMSSESPV</sequence>
<gene>
    <name evidence="9" type="ORF">BDV28DRAFT_25488</name>
</gene>
<evidence type="ECO:0000256" key="4">
    <source>
        <dbReference type="ARBA" id="ARBA00023136"/>
    </source>
</evidence>
<evidence type="ECO:0000256" key="1">
    <source>
        <dbReference type="ARBA" id="ARBA00004141"/>
    </source>
</evidence>
<accession>A0A5N6Z331</accession>
<evidence type="ECO:0000256" key="2">
    <source>
        <dbReference type="ARBA" id="ARBA00022692"/>
    </source>
</evidence>
<feature type="region of interest" description="Disordered" evidence="6">
    <location>
        <begin position="343"/>
        <end position="377"/>
    </location>
</feature>
<reference evidence="10" key="1">
    <citation type="submission" date="2019-04" db="EMBL/GenBank/DDBJ databases">
        <title>Friends and foes A comparative genomics studyof 23 Aspergillus species from section Flavi.</title>
        <authorList>
            <consortium name="DOE Joint Genome Institute"/>
            <person name="Kjaerbolling I."/>
            <person name="Vesth T."/>
            <person name="Frisvad J.C."/>
            <person name="Nybo J.L."/>
            <person name="Theobald S."/>
            <person name="Kildgaard S."/>
            <person name="Isbrandt T."/>
            <person name="Kuo A."/>
            <person name="Sato A."/>
            <person name="Lyhne E.K."/>
            <person name="Kogle M.E."/>
            <person name="Wiebenga A."/>
            <person name="Kun R.S."/>
            <person name="Lubbers R.J."/>
            <person name="Makela M.R."/>
            <person name="Barry K."/>
            <person name="Chovatia M."/>
            <person name="Clum A."/>
            <person name="Daum C."/>
            <person name="Haridas S."/>
            <person name="He G."/>
            <person name="LaButti K."/>
            <person name="Lipzen A."/>
            <person name="Mondo S."/>
            <person name="Riley R."/>
            <person name="Salamov A."/>
            <person name="Simmons B.A."/>
            <person name="Magnuson J.K."/>
            <person name="Henrissat B."/>
            <person name="Mortensen U.H."/>
            <person name="Larsen T.O."/>
            <person name="Devries R.P."/>
            <person name="Grigoriev I.V."/>
            <person name="Machida M."/>
            <person name="Baker S.E."/>
            <person name="Andersen M.R."/>
        </authorList>
    </citation>
    <scope>NUCLEOTIDE SEQUENCE [LARGE SCALE GENOMIC DNA]</scope>
    <source>
        <strain evidence="10">CBS 553.77</strain>
    </source>
</reference>
<evidence type="ECO:0000256" key="7">
    <source>
        <dbReference type="SAM" id="Phobius"/>
    </source>
</evidence>
<name>A0A5N6Z331_9EURO</name>
<dbReference type="PANTHER" id="PTHR33048:SF96">
    <property type="entry name" value="INTEGRAL MEMBRANE PROTEIN"/>
    <property type="match status" value="1"/>
</dbReference>
<comment type="similarity">
    <text evidence="5">Belongs to the SAT4 family.</text>
</comment>
<keyword evidence="4 7" id="KW-0472">Membrane</keyword>
<evidence type="ECO:0000313" key="9">
    <source>
        <dbReference type="EMBL" id="KAE8351119.1"/>
    </source>
</evidence>
<protein>
    <recommendedName>
        <fullName evidence="8">Rhodopsin domain-containing protein</fullName>
    </recommendedName>
</protein>
<dbReference type="InterPro" id="IPR049326">
    <property type="entry name" value="Rhodopsin_dom_fungi"/>
</dbReference>
<feature type="transmembrane region" description="Helical" evidence="7">
    <location>
        <begin position="42"/>
        <end position="65"/>
    </location>
</feature>
<evidence type="ECO:0000313" key="10">
    <source>
        <dbReference type="Proteomes" id="UP000327118"/>
    </source>
</evidence>
<feature type="transmembrane region" description="Helical" evidence="7">
    <location>
        <begin position="171"/>
        <end position="195"/>
    </location>
</feature>
<organism evidence="9 10">
    <name type="scientific">Aspergillus coremiiformis</name>
    <dbReference type="NCBI Taxonomy" id="138285"/>
    <lineage>
        <taxon>Eukaryota</taxon>
        <taxon>Fungi</taxon>
        <taxon>Dikarya</taxon>
        <taxon>Ascomycota</taxon>
        <taxon>Pezizomycotina</taxon>
        <taxon>Eurotiomycetes</taxon>
        <taxon>Eurotiomycetidae</taxon>
        <taxon>Eurotiales</taxon>
        <taxon>Aspergillaceae</taxon>
        <taxon>Aspergillus</taxon>
        <taxon>Aspergillus subgen. Circumdati</taxon>
    </lineage>
</organism>
<evidence type="ECO:0000256" key="3">
    <source>
        <dbReference type="ARBA" id="ARBA00022989"/>
    </source>
</evidence>
<evidence type="ECO:0000256" key="6">
    <source>
        <dbReference type="SAM" id="MobiDB-lite"/>
    </source>
</evidence>
<dbReference type="InterPro" id="IPR052337">
    <property type="entry name" value="SAT4-like"/>
</dbReference>
<comment type="subcellular location">
    <subcellularLocation>
        <location evidence="1">Membrane</location>
        <topology evidence="1">Multi-pass membrane protein</topology>
    </subcellularLocation>
</comment>
<feature type="transmembrane region" description="Helical" evidence="7">
    <location>
        <begin position="207"/>
        <end position="228"/>
    </location>
</feature>
<dbReference type="PANTHER" id="PTHR33048">
    <property type="entry name" value="PTH11-LIKE INTEGRAL MEMBRANE PROTEIN (AFU_ORTHOLOGUE AFUA_5G11245)"/>
    <property type="match status" value="1"/>
</dbReference>
<dbReference type="OrthoDB" id="3897607at2759"/>
<evidence type="ECO:0000256" key="5">
    <source>
        <dbReference type="ARBA" id="ARBA00038359"/>
    </source>
</evidence>
<dbReference type="Proteomes" id="UP000327118">
    <property type="component" value="Unassembled WGS sequence"/>
</dbReference>
<feature type="transmembrane region" description="Helical" evidence="7">
    <location>
        <begin position="12"/>
        <end position="30"/>
    </location>
</feature>
<dbReference type="GO" id="GO:0016020">
    <property type="term" value="C:membrane"/>
    <property type="evidence" value="ECO:0007669"/>
    <property type="project" value="UniProtKB-SubCell"/>
</dbReference>
<feature type="transmembrane region" description="Helical" evidence="7">
    <location>
        <begin position="85"/>
        <end position="109"/>
    </location>
</feature>
<dbReference type="EMBL" id="ML739186">
    <property type="protein sequence ID" value="KAE8351119.1"/>
    <property type="molecule type" value="Genomic_DNA"/>
</dbReference>
<dbReference type="AlphaFoldDB" id="A0A5N6Z331"/>
<evidence type="ECO:0000259" key="8">
    <source>
        <dbReference type="Pfam" id="PF20684"/>
    </source>
</evidence>
<keyword evidence="3 7" id="KW-1133">Transmembrane helix</keyword>
<feature type="domain" description="Rhodopsin" evidence="8">
    <location>
        <begin position="26"/>
        <end position="289"/>
    </location>
</feature>
<feature type="transmembrane region" description="Helical" evidence="7">
    <location>
        <begin position="121"/>
        <end position="151"/>
    </location>
</feature>
<keyword evidence="10" id="KW-1185">Reference proteome</keyword>
<keyword evidence="2 7" id="KW-0812">Transmembrane</keyword>